<organism evidence="2 3">
    <name type="scientific">Octopus sinensis</name>
    <name type="common">East Asian common octopus</name>
    <dbReference type="NCBI Taxonomy" id="2607531"/>
    <lineage>
        <taxon>Eukaryota</taxon>
        <taxon>Metazoa</taxon>
        <taxon>Spiralia</taxon>
        <taxon>Lophotrochozoa</taxon>
        <taxon>Mollusca</taxon>
        <taxon>Cephalopoda</taxon>
        <taxon>Coleoidea</taxon>
        <taxon>Octopodiformes</taxon>
        <taxon>Octopoda</taxon>
        <taxon>Incirrata</taxon>
        <taxon>Octopodidae</taxon>
        <taxon>Octopus</taxon>
    </lineage>
</organism>
<evidence type="ECO:0000256" key="1">
    <source>
        <dbReference type="SAM" id="MobiDB-lite"/>
    </source>
</evidence>
<dbReference type="RefSeq" id="XP_036363976.1">
    <property type="nucleotide sequence ID" value="XM_036508083.1"/>
</dbReference>
<keyword evidence="2" id="KW-1185">Reference proteome</keyword>
<sequence length="216" mass="25112">MLSTVKPFTQRQRSDIRPSTDDSSRNFRQPARNKIAQRTSNLRAERCAMLVARGDCNFYRCFDETHTCPADQNFAFNVGNHLCRQVESFINFFDEKSKEYLRNVKRCHMAAFIPTLKSSAPTCSQIEVTGFDILNGGILPLNHVDKSCFFQHGAFCRLIEDPQNTQLFYDLYGGHGYTEYRLFVHFVKLLEHCSQTARQSFNNHYASKFVIYDEFE</sequence>
<gene>
    <name evidence="3" type="primary">LOC118765724</name>
</gene>
<reference evidence="3" key="1">
    <citation type="submission" date="2025-08" db="UniProtKB">
        <authorList>
            <consortium name="RefSeq"/>
        </authorList>
    </citation>
    <scope>IDENTIFICATION</scope>
</reference>
<proteinExistence type="predicted"/>
<feature type="region of interest" description="Disordered" evidence="1">
    <location>
        <begin position="1"/>
        <end position="33"/>
    </location>
</feature>
<dbReference type="Proteomes" id="UP000515154">
    <property type="component" value="Linkage group LG13"/>
</dbReference>
<evidence type="ECO:0000313" key="2">
    <source>
        <dbReference type="Proteomes" id="UP000515154"/>
    </source>
</evidence>
<name>A0A7E6F881_9MOLL</name>
<feature type="compositionally biased region" description="Polar residues" evidence="1">
    <location>
        <begin position="1"/>
        <end position="11"/>
    </location>
</feature>
<protein>
    <submittedName>
        <fullName evidence="3">Uncharacterized protein LOC118765724</fullName>
    </submittedName>
</protein>
<evidence type="ECO:0000313" key="3">
    <source>
        <dbReference type="RefSeq" id="XP_036363976.1"/>
    </source>
</evidence>
<accession>A0A7E6F881</accession>
<dbReference type="KEGG" id="osn:118765724"/>
<feature type="compositionally biased region" description="Basic and acidic residues" evidence="1">
    <location>
        <begin position="12"/>
        <end position="25"/>
    </location>
</feature>
<dbReference type="AlphaFoldDB" id="A0A7E6F881"/>